<evidence type="ECO:0000256" key="1">
    <source>
        <dbReference type="ARBA" id="ARBA00005278"/>
    </source>
</evidence>
<protein>
    <recommendedName>
        <fullName evidence="6">Spore germination protein</fullName>
    </recommendedName>
</protein>
<dbReference type="InterPro" id="IPR004995">
    <property type="entry name" value="Spore_Ger"/>
</dbReference>
<dbReference type="PIRSF" id="PIRSF005690">
    <property type="entry name" value="GerBA"/>
    <property type="match status" value="1"/>
</dbReference>
<keyword evidence="3" id="KW-1133">Transmembrane helix</keyword>
<evidence type="ECO:0000256" key="3">
    <source>
        <dbReference type="SAM" id="Phobius"/>
    </source>
</evidence>
<feature type="transmembrane region" description="Helical" evidence="3">
    <location>
        <begin position="339"/>
        <end position="357"/>
    </location>
</feature>
<dbReference type="EMBL" id="MOXJ01000001">
    <property type="protein sequence ID" value="PDO11649.1"/>
    <property type="molecule type" value="Genomic_DNA"/>
</dbReference>
<dbReference type="AlphaFoldDB" id="A0A2A6E4B5"/>
<accession>A0A2A6E4B5</accession>
<reference evidence="4 5" key="1">
    <citation type="submission" date="2016-12" db="EMBL/GenBank/DDBJ databases">
        <title>Candidatus Reconcilibacillus cellulovorans genome.</title>
        <authorList>
            <person name="Kolinko S."/>
            <person name="Wu Y.-W."/>
            <person name="Tachea F."/>
            <person name="Denzel E."/>
            <person name="Hiras J."/>
            <person name="Baecker N."/>
            <person name="Chan L.J."/>
            <person name="Eichorst S.A."/>
            <person name="Frey D."/>
            <person name="Adams P.D."/>
            <person name="Pray T."/>
            <person name="Tanjore D."/>
            <person name="Petzold C.J."/>
            <person name="Gladden J.M."/>
            <person name="Simmons B.A."/>
            <person name="Singer S.W."/>
        </authorList>
    </citation>
    <scope>NUCLEOTIDE SEQUENCE [LARGE SCALE GENOMIC DNA]</scope>
    <source>
        <strain evidence="4">JTherm</strain>
    </source>
</reference>
<gene>
    <name evidence="4" type="ORF">BLM47_00555</name>
</gene>
<dbReference type="Pfam" id="PF03323">
    <property type="entry name" value="GerA"/>
    <property type="match status" value="1"/>
</dbReference>
<dbReference type="PANTHER" id="PTHR22550:SF5">
    <property type="entry name" value="LEUCINE ZIPPER PROTEIN 4"/>
    <property type="match status" value="1"/>
</dbReference>
<dbReference type="PANTHER" id="PTHR22550">
    <property type="entry name" value="SPORE GERMINATION PROTEIN"/>
    <property type="match status" value="1"/>
</dbReference>
<proteinExistence type="inferred from homology"/>
<feature type="transmembrane region" description="Helical" evidence="3">
    <location>
        <begin position="270"/>
        <end position="289"/>
    </location>
</feature>
<sequence length="467" mass="52582">MPDFEAELRRWLADMSDAVWQRVDTARFGELTVVYLQSITDGKHLENVVIRPLKHGDVGSVRQAVAALEARDCPQPQEAAELICRGWAAVLSPEGCLVVNAAESFGRAIEISEQEMVMYGPKDSFTERLDQNLTLLRRRLPIPRFKSVIYTLGSLGRTHVTLLYLEGVAHPDLVRKAKDKTGSIKFDMFLDTAHLSHFLEDHIHSVFPQFQQTDRPDAVAAALASGKIVWLMDNTPFALIAPVTFFDLFQSPEDYMHRWLVASFLRPLRFLAFLFAMVLTPIYVALTMHHYQSIPLEILYLLLESRSQIPFNPFWEALFMLLTLEILKEASLRMPTKAGQTLGIVGGIVIGQAAVSAKIASSILIIHVAITAISSFLIPNYIMTNSSKLIQFGLLVLAAWLGLWGIAFGIALVAVHLHGLTSLGIPYLSPLVPFHKQDWKDTVLRLPLRWMTRRPAYLHPLDRRRNT</sequence>
<evidence type="ECO:0000256" key="2">
    <source>
        <dbReference type="ARBA" id="ARBA00023136"/>
    </source>
</evidence>
<comment type="similarity">
    <text evidence="1">Belongs to the GerABKA family.</text>
</comment>
<feature type="transmembrane region" description="Helical" evidence="3">
    <location>
        <begin position="363"/>
        <end position="382"/>
    </location>
</feature>
<dbReference type="Proteomes" id="UP000243688">
    <property type="component" value="Unassembled WGS sequence"/>
</dbReference>
<evidence type="ECO:0000313" key="5">
    <source>
        <dbReference type="Proteomes" id="UP000243688"/>
    </source>
</evidence>
<keyword evidence="3" id="KW-0812">Transmembrane</keyword>
<evidence type="ECO:0008006" key="6">
    <source>
        <dbReference type="Google" id="ProtNLM"/>
    </source>
</evidence>
<feature type="transmembrane region" description="Helical" evidence="3">
    <location>
        <begin position="394"/>
        <end position="417"/>
    </location>
</feature>
<name>A0A2A6E4B5_9BACL</name>
<dbReference type="GO" id="GO:0016020">
    <property type="term" value="C:membrane"/>
    <property type="evidence" value="ECO:0007669"/>
    <property type="project" value="InterPro"/>
</dbReference>
<comment type="caution">
    <text evidence="4">The sequence shown here is derived from an EMBL/GenBank/DDBJ whole genome shotgun (WGS) entry which is preliminary data.</text>
</comment>
<evidence type="ECO:0000313" key="4">
    <source>
        <dbReference type="EMBL" id="PDO11649.1"/>
    </source>
</evidence>
<dbReference type="GO" id="GO:0009847">
    <property type="term" value="P:spore germination"/>
    <property type="evidence" value="ECO:0007669"/>
    <property type="project" value="InterPro"/>
</dbReference>
<organism evidence="4 5">
    <name type="scientific">Candidatus Reconcilbacillus cellulovorans</name>
    <dbReference type="NCBI Taxonomy" id="1906605"/>
    <lineage>
        <taxon>Bacteria</taxon>
        <taxon>Bacillati</taxon>
        <taxon>Bacillota</taxon>
        <taxon>Bacilli</taxon>
        <taxon>Bacillales</taxon>
        <taxon>Paenibacillaceae</taxon>
        <taxon>Candidatus Reconcilbacillus</taxon>
    </lineage>
</organism>
<dbReference type="InterPro" id="IPR050768">
    <property type="entry name" value="UPF0353/GerABKA_families"/>
</dbReference>
<keyword evidence="2 3" id="KW-0472">Membrane</keyword>